<dbReference type="Proteomes" id="UP000308600">
    <property type="component" value="Unassembled WGS sequence"/>
</dbReference>
<keyword evidence="2" id="KW-1185">Reference proteome</keyword>
<gene>
    <name evidence="1" type="ORF">BDN72DRAFT_59567</name>
</gene>
<dbReference type="EMBL" id="ML208358">
    <property type="protein sequence ID" value="TFK68152.1"/>
    <property type="molecule type" value="Genomic_DNA"/>
</dbReference>
<name>A0ACD3ATA8_9AGAR</name>
<reference evidence="1 2" key="1">
    <citation type="journal article" date="2019" name="Nat. Ecol. Evol.">
        <title>Megaphylogeny resolves global patterns of mushroom evolution.</title>
        <authorList>
            <person name="Varga T."/>
            <person name="Krizsan K."/>
            <person name="Foldi C."/>
            <person name="Dima B."/>
            <person name="Sanchez-Garcia M."/>
            <person name="Sanchez-Ramirez S."/>
            <person name="Szollosi G.J."/>
            <person name="Szarkandi J.G."/>
            <person name="Papp V."/>
            <person name="Albert L."/>
            <person name="Andreopoulos W."/>
            <person name="Angelini C."/>
            <person name="Antonin V."/>
            <person name="Barry K.W."/>
            <person name="Bougher N.L."/>
            <person name="Buchanan P."/>
            <person name="Buyck B."/>
            <person name="Bense V."/>
            <person name="Catcheside P."/>
            <person name="Chovatia M."/>
            <person name="Cooper J."/>
            <person name="Damon W."/>
            <person name="Desjardin D."/>
            <person name="Finy P."/>
            <person name="Geml J."/>
            <person name="Haridas S."/>
            <person name="Hughes K."/>
            <person name="Justo A."/>
            <person name="Karasinski D."/>
            <person name="Kautmanova I."/>
            <person name="Kiss B."/>
            <person name="Kocsube S."/>
            <person name="Kotiranta H."/>
            <person name="LaButti K.M."/>
            <person name="Lechner B.E."/>
            <person name="Liimatainen K."/>
            <person name="Lipzen A."/>
            <person name="Lukacs Z."/>
            <person name="Mihaltcheva S."/>
            <person name="Morgado L.N."/>
            <person name="Niskanen T."/>
            <person name="Noordeloos M.E."/>
            <person name="Ohm R.A."/>
            <person name="Ortiz-Santana B."/>
            <person name="Ovrebo C."/>
            <person name="Racz N."/>
            <person name="Riley R."/>
            <person name="Savchenko A."/>
            <person name="Shiryaev A."/>
            <person name="Soop K."/>
            <person name="Spirin V."/>
            <person name="Szebenyi C."/>
            <person name="Tomsovsky M."/>
            <person name="Tulloss R.E."/>
            <person name="Uehling J."/>
            <person name="Grigoriev I.V."/>
            <person name="Vagvolgyi C."/>
            <person name="Papp T."/>
            <person name="Martin F.M."/>
            <person name="Miettinen O."/>
            <person name="Hibbett D.S."/>
            <person name="Nagy L.G."/>
        </authorList>
    </citation>
    <scope>NUCLEOTIDE SEQUENCE [LARGE SCALE GENOMIC DNA]</scope>
    <source>
        <strain evidence="1 2">NL-1719</strain>
    </source>
</reference>
<organism evidence="1 2">
    <name type="scientific">Pluteus cervinus</name>
    <dbReference type="NCBI Taxonomy" id="181527"/>
    <lineage>
        <taxon>Eukaryota</taxon>
        <taxon>Fungi</taxon>
        <taxon>Dikarya</taxon>
        <taxon>Basidiomycota</taxon>
        <taxon>Agaricomycotina</taxon>
        <taxon>Agaricomycetes</taxon>
        <taxon>Agaricomycetidae</taxon>
        <taxon>Agaricales</taxon>
        <taxon>Pluteineae</taxon>
        <taxon>Pluteaceae</taxon>
        <taxon>Pluteus</taxon>
    </lineage>
</organism>
<accession>A0ACD3ATA8</accession>
<proteinExistence type="predicted"/>
<sequence>MEDPPPHQEPEVILEPVAQALALPNELLYLIFAYLDSKTLFSLSKVNRHLHYTALPWFFDHYQIWDLRWGWLDLWSYPRETFPALTSALFELPIKEFSVSIPKDLDQVLSDLRGLKALIHRVSECTELDLSFSGLHHRTLRDLRKLGRPPGISTNVEAYDKKINIEDWREVILGVLEEALTKGCSKLKVSSGKSLPEIYADANGKWISDLDAIERLGMASARSLVSEAKQSQQLGPLRKWGFVPNFVMKVLNLRESYAEPKDPAIVTDPPYTLHRPWKPLAPIPTCKLQTFAMNESLLLRPPFRSWTIHLLNTSAHLSVVQFTDPTVATTQWKSILPSLTLSHLEHLVLRDVAISYVDLSSFLERHGEKLKRLELLLPEILGTHKIRMSGSEKRFYEPMKVLEEFSLSPGYFIWLLNQCRVPESKVEGRSRNEASDDIKKLRSWVSGFLRLQTVSVVLDGSICATPEKMNDALRRIIILHSWFESARLPCPSITVSFFCTRKASLIAFLEKQTTSPTLNFKTLTNIQTLHFSQHYWSWTDSPGNLMDPIQKFAKKFPELKCIEFSGLRVPDSKELLKRYPALFVKTERDPARTLFVPELTIPMRATSV</sequence>
<evidence type="ECO:0000313" key="2">
    <source>
        <dbReference type="Proteomes" id="UP000308600"/>
    </source>
</evidence>
<evidence type="ECO:0000313" key="1">
    <source>
        <dbReference type="EMBL" id="TFK68152.1"/>
    </source>
</evidence>
<protein>
    <submittedName>
        <fullName evidence="1">Uncharacterized protein</fullName>
    </submittedName>
</protein>